<dbReference type="AlphaFoldDB" id="A0A6C0IJM0"/>
<evidence type="ECO:0000256" key="1">
    <source>
        <dbReference type="SAM" id="Phobius"/>
    </source>
</evidence>
<keyword evidence="1" id="KW-0812">Transmembrane</keyword>
<organism evidence="2">
    <name type="scientific">viral metagenome</name>
    <dbReference type="NCBI Taxonomy" id="1070528"/>
    <lineage>
        <taxon>unclassified sequences</taxon>
        <taxon>metagenomes</taxon>
        <taxon>organismal metagenomes</taxon>
    </lineage>
</organism>
<sequence>MGRYQCSLQEQITYSNVGSALIGLGVPLTVLPILIATGIFSKDTLNGKFTGFTNGGLKSVPTATYFSLSVLGAASTIIGVTLDALFLSAKTT</sequence>
<feature type="transmembrane region" description="Helical" evidence="1">
    <location>
        <begin position="21"/>
        <end position="40"/>
    </location>
</feature>
<name>A0A6C0IJM0_9ZZZZ</name>
<keyword evidence="1" id="KW-1133">Transmembrane helix</keyword>
<feature type="transmembrane region" description="Helical" evidence="1">
    <location>
        <begin position="65"/>
        <end position="87"/>
    </location>
</feature>
<accession>A0A6C0IJM0</accession>
<proteinExistence type="predicted"/>
<keyword evidence="1" id="KW-0472">Membrane</keyword>
<evidence type="ECO:0000313" key="2">
    <source>
        <dbReference type="EMBL" id="QHT92616.1"/>
    </source>
</evidence>
<reference evidence="2" key="1">
    <citation type="journal article" date="2020" name="Nature">
        <title>Giant virus diversity and host interactions through global metagenomics.</title>
        <authorList>
            <person name="Schulz F."/>
            <person name="Roux S."/>
            <person name="Paez-Espino D."/>
            <person name="Jungbluth S."/>
            <person name="Walsh D.A."/>
            <person name="Denef V.J."/>
            <person name="McMahon K.D."/>
            <person name="Konstantinidis K.T."/>
            <person name="Eloe-Fadrosh E.A."/>
            <person name="Kyrpides N.C."/>
            <person name="Woyke T."/>
        </authorList>
    </citation>
    <scope>NUCLEOTIDE SEQUENCE</scope>
    <source>
        <strain evidence="2">GVMAG-M-3300023184-89</strain>
    </source>
</reference>
<dbReference type="EMBL" id="MN740193">
    <property type="protein sequence ID" value="QHT92616.1"/>
    <property type="molecule type" value="Genomic_DNA"/>
</dbReference>
<protein>
    <submittedName>
        <fullName evidence="2">Uncharacterized protein</fullName>
    </submittedName>
</protein>